<gene>
    <name evidence="1" type="ORF">RBWH47_05113</name>
</gene>
<accession>F2AX77</accession>
<dbReference type="RefSeq" id="WP_007328237.1">
    <property type="nucleotide sequence ID" value="NZ_AFAR01000214.1"/>
</dbReference>
<protein>
    <submittedName>
        <fullName evidence="1">Uncharacterized protein</fullName>
    </submittedName>
</protein>
<dbReference type="PATRIC" id="fig|991778.3.peg.4587"/>
<sequence>MNFDRMWEVVKRNVNPFKGANKPKLVALDRLIQEIGTNFGSSFTRLREVDWAYGKFNFVWVQSLTESEYQEFRGMWLSCFQSHNRPGPHASQAAASPNFHQLAAANPALPATKFPIAAASHRFADVVSDADRTRMLSTLTNDDFWNGLQFLKEKYQKIASDRNIGNLRRAFLIVQGIGNSASDKLFQNKYFGEYAAKADLINNIYDDAAANGPQSSLENKLLVAGGLWRVVKTTLSLAFGGIVMHATTSPMKVLKKSLGALNALAGMVAGITDLLLGKDPNFQPLTGRLGIDAAIERYKKKLLGPGLHQDGDTIRRQMEDGPARLIKSSDITIYDLDKVRDLVKRSLWWCKVWEKDIQELRRDSTSDFGNSALQSDLKEAVGDKAAGDVSKLNAAIDAEKARQSEKIKTLESKVASSKAFYGERLTIINDLLAASETRLSIARKQAKSAAAGHSFDIMRQIAVEASAFDRSNLRSVASSDVRRENKVSRKPVALSRKSMLEEIDLAVENRDRTLSIASFTGGDIALEAAA</sequence>
<evidence type="ECO:0000313" key="1">
    <source>
        <dbReference type="EMBL" id="EGF25703.1"/>
    </source>
</evidence>
<dbReference type="Proteomes" id="UP000006222">
    <property type="component" value="Unassembled WGS sequence"/>
</dbReference>
<dbReference type="AlphaFoldDB" id="F2AX77"/>
<reference evidence="1 2" key="1">
    <citation type="journal article" date="2013" name="Mar. Genomics">
        <title>Expression of sulfatases in Rhodopirellula baltica and the diversity of sulfatases in the genus Rhodopirellula.</title>
        <authorList>
            <person name="Wegner C.E."/>
            <person name="Richter-Heitmann T."/>
            <person name="Klindworth A."/>
            <person name="Klockow C."/>
            <person name="Richter M."/>
            <person name="Achstetter T."/>
            <person name="Glockner F.O."/>
            <person name="Harder J."/>
        </authorList>
    </citation>
    <scope>NUCLEOTIDE SEQUENCE [LARGE SCALE GENOMIC DNA]</scope>
    <source>
        <strain evidence="1 2">WH47</strain>
    </source>
</reference>
<dbReference type="EMBL" id="AFAR01000214">
    <property type="protein sequence ID" value="EGF25703.1"/>
    <property type="molecule type" value="Genomic_DNA"/>
</dbReference>
<evidence type="ECO:0000313" key="2">
    <source>
        <dbReference type="Proteomes" id="UP000006222"/>
    </source>
</evidence>
<name>F2AX77_RHOBT</name>
<comment type="caution">
    <text evidence="1">The sequence shown here is derived from an EMBL/GenBank/DDBJ whole genome shotgun (WGS) entry which is preliminary data.</text>
</comment>
<proteinExistence type="predicted"/>
<organism evidence="1 2">
    <name type="scientific">Rhodopirellula baltica WH47</name>
    <dbReference type="NCBI Taxonomy" id="991778"/>
    <lineage>
        <taxon>Bacteria</taxon>
        <taxon>Pseudomonadati</taxon>
        <taxon>Planctomycetota</taxon>
        <taxon>Planctomycetia</taxon>
        <taxon>Pirellulales</taxon>
        <taxon>Pirellulaceae</taxon>
        <taxon>Rhodopirellula</taxon>
    </lineage>
</organism>